<evidence type="ECO:0000313" key="1">
    <source>
        <dbReference type="EMBL" id="TEB32459.1"/>
    </source>
</evidence>
<proteinExistence type="predicted"/>
<dbReference type="EMBL" id="QPFP01000015">
    <property type="protein sequence ID" value="TEB32459.1"/>
    <property type="molecule type" value="Genomic_DNA"/>
</dbReference>
<organism evidence="1 2">
    <name type="scientific">Coprinellus micaceus</name>
    <name type="common">Glistening ink-cap mushroom</name>
    <name type="synonym">Coprinus micaceus</name>
    <dbReference type="NCBI Taxonomy" id="71717"/>
    <lineage>
        <taxon>Eukaryota</taxon>
        <taxon>Fungi</taxon>
        <taxon>Dikarya</taxon>
        <taxon>Basidiomycota</taxon>
        <taxon>Agaricomycotina</taxon>
        <taxon>Agaricomycetes</taxon>
        <taxon>Agaricomycetidae</taxon>
        <taxon>Agaricales</taxon>
        <taxon>Agaricineae</taxon>
        <taxon>Psathyrellaceae</taxon>
        <taxon>Coprinellus</taxon>
    </lineage>
</organism>
<comment type="caution">
    <text evidence="1">The sequence shown here is derived from an EMBL/GenBank/DDBJ whole genome shotgun (WGS) entry which is preliminary data.</text>
</comment>
<evidence type="ECO:0000313" key="2">
    <source>
        <dbReference type="Proteomes" id="UP000298030"/>
    </source>
</evidence>
<protein>
    <submittedName>
        <fullName evidence="1">Uncharacterized protein</fullName>
    </submittedName>
</protein>
<dbReference type="Proteomes" id="UP000298030">
    <property type="component" value="Unassembled WGS sequence"/>
</dbReference>
<dbReference type="AlphaFoldDB" id="A0A4Y7TG24"/>
<gene>
    <name evidence="1" type="ORF">FA13DRAFT_1731675</name>
</gene>
<name>A0A4Y7TG24_COPMI</name>
<sequence length="69" mass="7617">MTGRRPRRQSRKKIGVNGREWAFTSYGTASFAGNSKLEMVTRSRGHCVDNVPWRDGAGPWSDAAVFSAS</sequence>
<accession>A0A4Y7TG24</accession>
<reference evidence="1 2" key="1">
    <citation type="journal article" date="2019" name="Nat. Ecol. Evol.">
        <title>Megaphylogeny resolves global patterns of mushroom evolution.</title>
        <authorList>
            <person name="Varga T."/>
            <person name="Krizsan K."/>
            <person name="Foldi C."/>
            <person name="Dima B."/>
            <person name="Sanchez-Garcia M."/>
            <person name="Sanchez-Ramirez S."/>
            <person name="Szollosi G.J."/>
            <person name="Szarkandi J.G."/>
            <person name="Papp V."/>
            <person name="Albert L."/>
            <person name="Andreopoulos W."/>
            <person name="Angelini C."/>
            <person name="Antonin V."/>
            <person name="Barry K.W."/>
            <person name="Bougher N.L."/>
            <person name="Buchanan P."/>
            <person name="Buyck B."/>
            <person name="Bense V."/>
            <person name="Catcheside P."/>
            <person name="Chovatia M."/>
            <person name="Cooper J."/>
            <person name="Damon W."/>
            <person name="Desjardin D."/>
            <person name="Finy P."/>
            <person name="Geml J."/>
            <person name="Haridas S."/>
            <person name="Hughes K."/>
            <person name="Justo A."/>
            <person name="Karasinski D."/>
            <person name="Kautmanova I."/>
            <person name="Kiss B."/>
            <person name="Kocsube S."/>
            <person name="Kotiranta H."/>
            <person name="LaButti K.M."/>
            <person name="Lechner B.E."/>
            <person name="Liimatainen K."/>
            <person name="Lipzen A."/>
            <person name="Lukacs Z."/>
            <person name="Mihaltcheva S."/>
            <person name="Morgado L.N."/>
            <person name="Niskanen T."/>
            <person name="Noordeloos M.E."/>
            <person name="Ohm R.A."/>
            <person name="Ortiz-Santana B."/>
            <person name="Ovrebo C."/>
            <person name="Racz N."/>
            <person name="Riley R."/>
            <person name="Savchenko A."/>
            <person name="Shiryaev A."/>
            <person name="Soop K."/>
            <person name="Spirin V."/>
            <person name="Szebenyi C."/>
            <person name="Tomsovsky M."/>
            <person name="Tulloss R.E."/>
            <person name="Uehling J."/>
            <person name="Grigoriev I.V."/>
            <person name="Vagvolgyi C."/>
            <person name="Papp T."/>
            <person name="Martin F.M."/>
            <person name="Miettinen O."/>
            <person name="Hibbett D.S."/>
            <person name="Nagy L.G."/>
        </authorList>
    </citation>
    <scope>NUCLEOTIDE SEQUENCE [LARGE SCALE GENOMIC DNA]</scope>
    <source>
        <strain evidence="1 2">FP101781</strain>
    </source>
</reference>
<keyword evidence="2" id="KW-1185">Reference proteome</keyword>